<organism evidence="2 3">
    <name type="scientific">Peribacillus psychrosaccharolyticus</name>
    <name type="common">Bacillus psychrosaccharolyticus</name>
    <dbReference type="NCBI Taxonomy" id="1407"/>
    <lineage>
        <taxon>Bacteria</taxon>
        <taxon>Bacillati</taxon>
        <taxon>Bacillota</taxon>
        <taxon>Bacilli</taxon>
        <taxon>Bacillales</taxon>
        <taxon>Bacillaceae</taxon>
        <taxon>Peribacillus</taxon>
    </lineage>
</organism>
<name>A0A974NL48_PERPY</name>
<keyword evidence="1" id="KW-0472">Membrane</keyword>
<evidence type="ECO:0000256" key="1">
    <source>
        <dbReference type="SAM" id="Phobius"/>
    </source>
</evidence>
<feature type="transmembrane region" description="Helical" evidence="1">
    <location>
        <begin position="39"/>
        <end position="57"/>
    </location>
</feature>
<feature type="transmembrane region" description="Helical" evidence="1">
    <location>
        <begin position="96"/>
        <end position="116"/>
    </location>
</feature>
<feature type="transmembrane region" description="Helical" evidence="1">
    <location>
        <begin position="7"/>
        <end position="27"/>
    </location>
</feature>
<keyword evidence="3" id="KW-1185">Reference proteome</keyword>
<dbReference type="Pfam" id="PF12670">
    <property type="entry name" value="DUF3792"/>
    <property type="match status" value="1"/>
</dbReference>
<accession>A0A974NL48</accession>
<evidence type="ECO:0000313" key="2">
    <source>
        <dbReference type="EMBL" id="QQS99713.1"/>
    </source>
</evidence>
<dbReference type="NCBIfam" id="TIGR04086">
    <property type="entry name" value="TIGR04086_membr"/>
    <property type="match status" value="1"/>
</dbReference>
<dbReference type="RefSeq" id="WP_040373102.1">
    <property type="nucleotide sequence ID" value="NZ_CP068053.1"/>
</dbReference>
<keyword evidence="1" id="KW-1133">Transmembrane helix</keyword>
<dbReference type="AlphaFoldDB" id="A0A974NL48"/>
<feature type="transmembrane region" description="Helical" evidence="1">
    <location>
        <begin position="64"/>
        <end position="84"/>
    </location>
</feature>
<dbReference type="KEGG" id="ppsr:I6J18_19300"/>
<dbReference type="Proteomes" id="UP000595254">
    <property type="component" value="Chromosome"/>
</dbReference>
<sequence length="122" mass="13320">MGTAIMYGLAVIFVIAIVTSFIFATLLRFTNIQESSLTYIIMAISFLALFIGGFISGGKGKKQGLVLGGGTGILYFLIIFIFQYLGYDTLFTFKQWVYYACFIITAMMGGVLGVNVSSNRTS</sequence>
<keyword evidence="1" id="KW-0812">Transmembrane</keyword>
<gene>
    <name evidence="2" type="ORF">I6J18_19300</name>
</gene>
<evidence type="ECO:0000313" key="3">
    <source>
        <dbReference type="Proteomes" id="UP000595254"/>
    </source>
</evidence>
<dbReference type="EMBL" id="CP068053">
    <property type="protein sequence ID" value="QQS99713.1"/>
    <property type="molecule type" value="Genomic_DNA"/>
</dbReference>
<protein>
    <submittedName>
        <fullName evidence="2">TIGR04086 family membrane protein</fullName>
    </submittedName>
</protein>
<proteinExistence type="predicted"/>
<reference evidence="2 3" key="1">
    <citation type="submission" date="2021-01" db="EMBL/GenBank/DDBJ databases">
        <title>FDA dAtabase for Regulatory Grade micrObial Sequences (FDA-ARGOS): Supporting development and validation of Infectious Disease Dx tests.</title>
        <authorList>
            <person name="Nelson B."/>
            <person name="Plummer A."/>
            <person name="Tallon L."/>
            <person name="Sadzewicz L."/>
            <person name="Zhao X."/>
            <person name="Boylan J."/>
            <person name="Ott S."/>
            <person name="Bowen H."/>
            <person name="Vavikolanu K."/>
            <person name="Mehta A."/>
            <person name="Aluvathingal J."/>
            <person name="Nadendla S."/>
            <person name="Myers T."/>
            <person name="Yan Y."/>
            <person name="Sichtig H."/>
        </authorList>
    </citation>
    <scope>NUCLEOTIDE SEQUENCE [LARGE SCALE GENOMIC DNA]</scope>
    <source>
        <strain evidence="2 3">FDAARGOS_1161</strain>
    </source>
</reference>
<dbReference type="InterPro" id="IPR023804">
    <property type="entry name" value="DUF3792_TM"/>
</dbReference>